<gene>
    <name evidence="2" type="ORF">APZ42_004770</name>
</gene>
<protein>
    <submittedName>
        <fullName evidence="2">Uncharacterized protein</fullName>
    </submittedName>
</protein>
<keyword evidence="1" id="KW-0812">Transmembrane</keyword>
<accession>A0A162BZQ8</accession>
<name>A0A162BZQ8_9CRUS</name>
<organism evidence="2 3">
    <name type="scientific">Daphnia magna</name>
    <dbReference type="NCBI Taxonomy" id="35525"/>
    <lineage>
        <taxon>Eukaryota</taxon>
        <taxon>Metazoa</taxon>
        <taxon>Ecdysozoa</taxon>
        <taxon>Arthropoda</taxon>
        <taxon>Crustacea</taxon>
        <taxon>Branchiopoda</taxon>
        <taxon>Diplostraca</taxon>
        <taxon>Cladocera</taxon>
        <taxon>Anomopoda</taxon>
        <taxon>Daphniidae</taxon>
        <taxon>Daphnia</taxon>
    </lineage>
</organism>
<keyword evidence="3" id="KW-1185">Reference proteome</keyword>
<keyword evidence="1" id="KW-1133">Transmembrane helix</keyword>
<evidence type="ECO:0000256" key="1">
    <source>
        <dbReference type="SAM" id="Phobius"/>
    </source>
</evidence>
<feature type="non-terminal residue" evidence="2">
    <location>
        <position position="1"/>
    </location>
</feature>
<proteinExistence type="predicted"/>
<comment type="caution">
    <text evidence="2">The sequence shown here is derived from an EMBL/GenBank/DDBJ whole genome shotgun (WGS) entry which is preliminary data.</text>
</comment>
<reference evidence="2 3" key="1">
    <citation type="submission" date="2016-03" db="EMBL/GenBank/DDBJ databases">
        <title>EvidentialGene: Evidence-directed Construction of Genes on Genomes.</title>
        <authorList>
            <person name="Gilbert D.G."/>
            <person name="Choi J.-H."/>
            <person name="Mockaitis K."/>
            <person name="Colbourne J."/>
            <person name="Pfrender M."/>
        </authorList>
    </citation>
    <scope>NUCLEOTIDE SEQUENCE [LARGE SCALE GENOMIC DNA]</scope>
    <source>
        <strain evidence="2 3">Xinb3</strain>
        <tissue evidence="2">Complete organism</tissue>
    </source>
</reference>
<sequence length="56" mass="6538">NSYRETSEDEFFSFTPLSTVSSAGLHYNYETSVFFIVILIFRLIVRVASYSHYGYI</sequence>
<dbReference type="EMBL" id="LRGB01013795">
    <property type="protein sequence ID" value="KZR99380.1"/>
    <property type="molecule type" value="Genomic_DNA"/>
</dbReference>
<feature type="transmembrane region" description="Helical" evidence="1">
    <location>
        <begin position="27"/>
        <end position="45"/>
    </location>
</feature>
<evidence type="ECO:0000313" key="2">
    <source>
        <dbReference type="EMBL" id="KZR99380.1"/>
    </source>
</evidence>
<evidence type="ECO:0000313" key="3">
    <source>
        <dbReference type="Proteomes" id="UP000076858"/>
    </source>
</evidence>
<keyword evidence="1" id="KW-0472">Membrane</keyword>
<dbReference type="AlphaFoldDB" id="A0A162BZQ8"/>
<dbReference type="Proteomes" id="UP000076858">
    <property type="component" value="Unassembled WGS sequence"/>
</dbReference>